<organism evidence="2 3">
    <name type="scientific">Phytophthora boehmeriae</name>
    <dbReference type="NCBI Taxonomy" id="109152"/>
    <lineage>
        <taxon>Eukaryota</taxon>
        <taxon>Sar</taxon>
        <taxon>Stramenopiles</taxon>
        <taxon>Oomycota</taxon>
        <taxon>Peronosporomycetes</taxon>
        <taxon>Peronosporales</taxon>
        <taxon>Peronosporaceae</taxon>
        <taxon>Phytophthora</taxon>
    </lineage>
</organism>
<accession>A0A8T1WVA8</accession>
<gene>
    <name evidence="2" type="ORF">PHYBOEH_000794</name>
</gene>
<comment type="caution">
    <text evidence="2">The sequence shown here is derived from an EMBL/GenBank/DDBJ whole genome shotgun (WGS) entry which is preliminary data.</text>
</comment>
<protein>
    <submittedName>
        <fullName evidence="2">Uncharacterized protein</fullName>
    </submittedName>
</protein>
<evidence type="ECO:0000256" key="1">
    <source>
        <dbReference type="SAM" id="Coils"/>
    </source>
</evidence>
<dbReference type="AlphaFoldDB" id="A0A8T1WVA8"/>
<proteinExistence type="predicted"/>
<dbReference type="Proteomes" id="UP000693981">
    <property type="component" value="Unassembled WGS sequence"/>
</dbReference>
<sequence>MLTLRLLAARTRLVDVSTTSKCASAIANSLSNNAIQVSSRESLLNPLKSRSLSSVNGPIDQNIEKDDQETMEDETKIQNGQLTSLEQLAQKFQHETDLEDVFEDDWDHTEDHQKKDVYPSKWTSEDTNFARPQHYERRRFDALQSRLARAATNHLRETELDELDFDSELEAVWSPRELKTLPVTDLDKRNQELHAEFLASELDEYADKLERADERRKQKEKK</sequence>
<evidence type="ECO:0000313" key="2">
    <source>
        <dbReference type="EMBL" id="KAG7397386.1"/>
    </source>
</evidence>
<feature type="coiled-coil region" evidence="1">
    <location>
        <begin position="195"/>
        <end position="222"/>
    </location>
</feature>
<name>A0A8T1WVA8_9STRA</name>
<evidence type="ECO:0000313" key="3">
    <source>
        <dbReference type="Proteomes" id="UP000693981"/>
    </source>
</evidence>
<keyword evidence="1" id="KW-0175">Coiled coil</keyword>
<keyword evidence="3" id="KW-1185">Reference proteome</keyword>
<dbReference type="EMBL" id="JAGDFL010000114">
    <property type="protein sequence ID" value="KAG7397386.1"/>
    <property type="molecule type" value="Genomic_DNA"/>
</dbReference>
<reference evidence="2" key="1">
    <citation type="submission" date="2021-02" db="EMBL/GenBank/DDBJ databases">
        <authorList>
            <person name="Palmer J.M."/>
        </authorList>
    </citation>
    <scope>NUCLEOTIDE SEQUENCE</scope>
    <source>
        <strain evidence="2">SCRP23</strain>
    </source>
</reference>